<dbReference type="EMBL" id="UFQC01000004">
    <property type="protein sequence ID" value="SSW64318.1"/>
    <property type="molecule type" value="Genomic_DNA"/>
</dbReference>
<gene>
    <name evidence="1" type="ORF">AVE30378_01020</name>
</gene>
<evidence type="ECO:0000313" key="1">
    <source>
        <dbReference type="EMBL" id="SSW64318.1"/>
    </source>
</evidence>
<dbReference type="OrthoDB" id="9152828at2"/>
<dbReference type="RefSeq" id="WP_129239691.1">
    <property type="nucleotide sequence ID" value="NZ_UFQC01000004.1"/>
</dbReference>
<name>A0A446C8S8_9BURK</name>
<dbReference type="AlphaFoldDB" id="A0A446C8S8"/>
<organism evidence="1 2">
    <name type="scientific">Achromobacter veterisilvae</name>
    <dbReference type="NCBI Taxonomy" id="2069367"/>
    <lineage>
        <taxon>Bacteria</taxon>
        <taxon>Pseudomonadati</taxon>
        <taxon>Pseudomonadota</taxon>
        <taxon>Betaproteobacteria</taxon>
        <taxon>Burkholderiales</taxon>
        <taxon>Alcaligenaceae</taxon>
        <taxon>Achromobacter</taxon>
    </lineage>
</organism>
<proteinExistence type="predicted"/>
<protein>
    <submittedName>
        <fullName evidence="1">Uncharacterized protein</fullName>
    </submittedName>
</protein>
<sequence>MNGLSDRYKTLGELRRRLRARLGFAVQGPAAENNRDVLNDFLQEGHEYIQSLVGVSALRKKCAIKTSAGSYLYDWHNDDEDEDIDPANVLSVWVVRGDSWREQLFQGITERQRELTDMRDVPERYDTLNGQMELWPIPGGQYDVIVEYTASPGRFEQDSDRPTVPGRLVFLYALAQAKAHYRHPDAAVAGEAFKALFGKFKSDQHENRRYIAGAPAPSQPQVVQTADGSFVLGR</sequence>
<evidence type="ECO:0000313" key="2">
    <source>
        <dbReference type="Proteomes" id="UP000289465"/>
    </source>
</evidence>
<accession>A0A446C8S8</accession>
<reference evidence="1 2" key="1">
    <citation type="submission" date="2018-07" db="EMBL/GenBank/DDBJ databases">
        <authorList>
            <person name="Peeters C."/>
        </authorList>
    </citation>
    <scope>NUCLEOTIDE SEQUENCE [LARGE SCALE GENOMIC DNA]</scope>
    <source>
        <strain evidence="1 2">LMG 30378</strain>
    </source>
</reference>
<dbReference type="Proteomes" id="UP000289465">
    <property type="component" value="Unassembled WGS sequence"/>
</dbReference>